<keyword evidence="3" id="KW-1185">Reference proteome</keyword>
<evidence type="ECO:0008006" key="4">
    <source>
        <dbReference type="Google" id="ProtNLM"/>
    </source>
</evidence>
<proteinExistence type="predicted"/>
<keyword evidence="1" id="KW-0732">Signal</keyword>
<dbReference type="Proteomes" id="UP000003781">
    <property type="component" value="Unassembled WGS sequence"/>
</dbReference>
<dbReference type="EMBL" id="AAXW01000103">
    <property type="protein sequence ID" value="EAZ88138.1"/>
    <property type="molecule type" value="Genomic_DNA"/>
</dbReference>
<evidence type="ECO:0000313" key="2">
    <source>
        <dbReference type="EMBL" id="EAZ88138.1"/>
    </source>
</evidence>
<gene>
    <name evidence="2" type="ORF">CY0110_30980</name>
</gene>
<evidence type="ECO:0000313" key="3">
    <source>
        <dbReference type="Proteomes" id="UP000003781"/>
    </source>
</evidence>
<name>A3IZF0_9CHRO</name>
<dbReference type="AlphaFoldDB" id="A3IZF0"/>
<organism evidence="2 3">
    <name type="scientific">Crocosphaera chwakensis CCY0110</name>
    <dbReference type="NCBI Taxonomy" id="391612"/>
    <lineage>
        <taxon>Bacteria</taxon>
        <taxon>Bacillati</taxon>
        <taxon>Cyanobacteriota</taxon>
        <taxon>Cyanophyceae</taxon>
        <taxon>Oscillatoriophycideae</taxon>
        <taxon>Chroococcales</taxon>
        <taxon>Aphanothecaceae</taxon>
        <taxon>Crocosphaera</taxon>
        <taxon>Crocosphaera chwakensis</taxon>
    </lineage>
</organism>
<evidence type="ECO:0000256" key="1">
    <source>
        <dbReference type="SAM" id="SignalP"/>
    </source>
</evidence>
<protein>
    <recommendedName>
        <fullName evidence="4">PEP-CTERM protein-sorting domain-containing protein</fullName>
    </recommendedName>
</protein>
<reference evidence="2 3" key="1">
    <citation type="submission" date="2007-03" db="EMBL/GenBank/DDBJ databases">
        <authorList>
            <person name="Stal L."/>
            <person name="Ferriera S."/>
            <person name="Johnson J."/>
            <person name="Kravitz S."/>
            <person name="Beeson K."/>
            <person name="Sutton G."/>
            <person name="Rogers Y.-H."/>
            <person name="Friedman R."/>
            <person name="Frazier M."/>
            <person name="Venter J.C."/>
        </authorList>
    </citation>
    <scope>NUCLEOTIDE SEQUENCE [LARGE SCALE GENOMIC DNA]</scope>
    <source>
        <strain evidence="2 3">CCY0110</strain>
    </source>
</reference>
<dbReference type="RefSeq" id="WP_008278767.1">
    <property type="nucleotide sequence ID" value="NZ_AAXW01000103.1"/>
</dbReference>
<dbReference type="OrthoDB" id="10002726at2"/>
<sequence>MTVKFAKFASLFSLTLATLNFASPAFAVSINLTEGLWNVFATDDRGNTWDGTTLLFTSQIDNGDNALVEGIFKWRSNAGEFGTEAFVGTLFSDLSLELTGNEILQPSQGIVTAQYTAIVTNDGEQIIEGEWGRIPGGSNVIPGSWSAIREIEPDPTEPIPNVPEPNNFFGLLALGGLGLVKKLHKQL</sequence>
<accession>A3IZF0</accession>
<comment type="caution">
    <text evidence="2">The sequence shown here is derived from an EMBL/GenBank/DDBJ whole genome shotgun (WGS) entry which is preliminary data.</text>
</comment>
<feature type="signal peptide" evidence="1">
    <location>
        <begin position="1"/>
        <end position="27"/>
    </location>
</feature>
<feature type="chain" id="PRO_5002653902" description="PEP-CTERM protein-sorting domain-containing protein" evidence="1">
    <location>
        <begin position="28"/>
        <end position="187"/>
    </location>
</feature>